<dbReference type="OrthoDB" id="7889077at2"/>
<dbReference type="SUPFAM" id="SSF52540">
    <property type="entry name" value="P-loop containing nucleoside triphosphate hydrolases"/>
    <property type="match status" value="1"/>
</dbReference>
<name>A0A291GTY0_9MICO</name>
<dbReference type="EMBL" id="CP023564">
    <property type="protein sequence ID" value="ATG53669.1"/>
    <property type="molecule type" value="Genomic_DNA"/>
</dbReference>
<evidence type="ECO:0000313" key="1">
    <source>
        <dbReference type="EMBL" id="ATG53669.1"/>
    </source>
</evidence>
<proteinExistence type="predicted"/>
<accession>A0A291GTY0</accession>
<protein>
    <submittedName>
        <fullName evidence="1">ATPase</fullName>
    </submittedName>
</protein>
<sequence length="189" mass="20044">MSDSELLVIGGASGVGKSSAAFALHDLLAARDVRHAVLEGDALDLAHPAPRQEGMALRNLAAIWANYRELGHRRLIYTNTVSVLESAALAEAMGDRPRITAVLLQAGRGTIDARLATREQGQSLVAHAERSRSAAVRLEVEADPAVHRIDTEGCTPDEVARKIDALLDWGRRRGPSRCEGGEPGGTGVG</sequence>
<keyword evidence="2" id="KW-1185">Reference proteome</keyword>
<gene>
    <name evidence="1" type="ORF">CFK41_01895</name>
</gene>
<evidence type="ECO:0000313" key="2">
    <source>
        <dbReference type="Proteomes" id="UP000217889"/>
    </source>
</evidence>
<dbReference type="InterPro" id="IPR027417">
    <property type="entry name" value="P-loop_NTPase"/>
</dbReference>
<dbReference type="AlphaFoldDB" id="A0A291GTY0"/>
<reference evidence="1 2" key="1">
    <citation type="journal article" date="2014" name="Int. J. Syst. Evol. Microbiol.">
        <title>Brachybacterium ginsengisoli sp. nov., isolated from soil of a ginseng field.</title>
        <authorList>
            <person name="Hoang V.A."/>
            <person name="Kim Y.J."/>
            <person name="Nguyen N.L."/>
            <person name="Yang D.C."/>
        </authorList>
    </citation>
    <scope>NUCLEOTIDE SEQUENCE [LARGE SCALE GENOMIC DNA]</scope>
    <source>
        <strain evidence="1 2">DCY80</strain>
    </source>
</reference>
<dbReference type="Gene3D" id="3.40.50.300">
    <property type="entry name" value="P-loop containing nucleotide triphosphate hydrolases"/>
    <property type="match status" value="1"/>
</dbReference>
<organism evidence="1 2">
    <name type="scientific">Brachybacterium ginsengisoli</name>
    <dbReference type="NCBI Taxonomy" id="1331682"/>
    <lineage>
        <taxon>Bacteria</taxon>
        <taxon>Bacillati</taxon>
        <taxon>Actinomycetota</taxon>
        <taxon>Actinomycetes</taxon>
        <taxon>Micrococcales</taxon>
        <taxon>Dermabacteraceae</taxon>
        <taxon>Brachybacterium</taxon>
    </lineage>
</organism>
<dbReference type="KEGG" id="bgg:CFK41_01895"/>
<dbReference type="RefSeq" id="WP_096798148.1">
    <property type="nucleotide sequence ID" value="NZ_CP023564.1"/>
</dbReference>
<dbReference type="Proteomes" id="UP000217889">
    <property type="component" value="Chromosome"/>
</dbReference>